<name>A0A9E6UKW7_9HYPH</name>
<evidence type="ECO:0000256" key="1">
    <source>
        <dbReference type="SAM" id="SignalP"/>
    </source>
</evidence>
<organism evidence="2 3">
    <name type="scientific">Chenggangzhangella methanolivorans</name>
    <dbReference type="NCBI Taxonomy" id="1437009"/>
    <lineage>
        <taxon>Bacteria</taxon>
        <taxon>Pseudomonadati</taxon>
        <taxon>Pseudomonadota</taxon>
        <taxon>Alphaproteobacteria</taxon>
        <taxon>Hyphomicrobiales</taxon>
        <taxon>Methylopilaceae</taxon>
        <taxon>Chenggangzhangella</taxon>
    </lineage>
</organism>
<dbReference type="KEGG" id="cmet:K6K41_25100"/>
<evidence type="ECO:0008006" key="4">
    <source>
        <dbReference type="Google" id="ProtNLM"/>
    </source>
</evidence>
<dbReference type="AlphaFoldDB" id="A0A9E6UKW7"/>
<evidence type="ECO:0000313" key="3">
    <source>
        <dbReference type="Proteomes" id="UP000825701"/>
    </source>
</evidence>
<dbReference type="EMBL" id="CP081869">
    <property type="protein sequence ID" value="QZN99881.1"/>
    <property type="molecule type" value="Genomic_DNA"/>
</dbReference>
<evidence type="ECO:0000313" key="2">
    <source>
        <dbReference type="EMBL" id="QZN99881.1"/>
    </source>
</evidence>
<proteinExistence type="predicted"/>
<protein>
    <recommendedName>
        <fullName evidence="4">Lipoprotein</fullName>
    </recommendedName>
</protein>
<sequence>MRARRIAAVAAAALALSACAGEKVWMRSGAGPSDAEIDEMSCAEEAERSGVSVSIGGEASPPMDRFSQRYACLRARGYKLVPLEAEEATKLKSLGGAAKEDYWRELLTKRGFAAAPPRAAAPIVHPAPLPRPNGPAPAL</sequence>
<dbReference type="RefSeq" id="WP_261403004.1">
    <property type="nucleotide sequence ID" value="NZ_CP081869.1"/>
</dbReference>
<keyword evidence="1" id="KW-0732">Signal</keyword>
<reference evidence="2" key="1">
    <citation type="submission" date="2021-08" db="EMBL/GenBank/DDBJ databases">
        <authorList>
            <person name="Zhang H."/>
            <person name="Xu M."/>
            <person name="Yu Z."/>
            <person name="Yang L."/>
            <person name="Cai Y."/>
        </authorList>
    </citation>
    <scope>NUCLEOTIDE SEQUENCE</scope>
    <source>
        <strain evidence="2">CHL1</strain>
    </source>
</reference>
<feature type="signal peptide" evidence="1">
    <location>
        <begin position="1"/>
        <end position="20"/>
    </location>
</feature>
<gene>
    <name evidence="2" type="ORF">K6K41_25100</name>
</gene>
<accession>A0A9E6UKW7</accession>
<keyword evidence="3" id="KW-1185">Reference proteome</keyword>
<dbReference type="Proteomes" id="UP000825701">
    <property type="component" value="Chromosome"/>
</dbReference>
<feature type="chain" id="PRO_5038848609" description="Lipoprotein" evidence="1">
    <location>
        <begin position="21"/>
        <end position="139"/>
    </location>
</feature>